<dbReference type="GO" id="GO:0061665">
    <property type="term" value="F:SUMO ligase activity"/>
    <property type="evidence" value="ECO:0007669"/>
    <property type="project" value="TreeGrafter"/>
</dbReference>
<evidence type="ECO:0000256" key="11">
    <source>
        <dbReference type="SAM" id="MobiDB-lite"/>
    </source>
</evidence>
<dbReference type="KEGG" id="tpal:117648098"/>
<keyword evidence="8" id="KW-0862">Zinc</keyword>
<dbReference type="OrthoDB" id="10263264at2759"/>
<evidence type="ECO:0000259" key="12">
    <source>
        <dbReference type="PROSITE" id="PS50800"/>
    </source>
</evidence>
<evidence type="ECO:0000256" key="2">
    <source>
        <dbReference type="ARBA" id="ARBA00004718"/>
    </source>
</evidence>
<comment type="similarity">
    <text evidence="3">Belongs to the PIAS family.</text>
</comment>
<dbReference type="Proteomes" id="UP000515158">
    <property type="component" value="Unplaced"/>
</dbReference>
<dbReference type="Pfam" id="PF02891">
    <property type="entry name" value="zf-MIZ"/>
    <property type="match status" value="1"/>
</dbReference>
<dbReference type="CTD" id="35927"/>
<name>A0A6P8Z7B8_THRPL</name>
<comment type="pathway">
    <text evidence="2">Protein modification; protein sumoylation.</text>
</comment>
<feature type="compositionally biased region" description="Basic residues" evidence="11">
    <location>
        <begin position="162"/>
        <end position="176"/>
    </location>
</feature>
<dbReference type="PANTHER" id="PTHR10782">
    <property type="entry name" value="ZINC FINGER MIZ DOMAIN-CONTAINING PROTEIN"/>
    <property type="match status" value="1"/>
</dbReference>
<dbReference type="InterPro" id="IPR003034">
    <property type="entry name" value="SAP_dom"/>
</dbReference>
<feature type="region of interest" description="Disordered" evidence="11">
    <location>
        <begin position="138"/>
        <end position="179"/>
    </location>
</feature>
<accession>A0A6P8Z7B8</accession>
<dbReference type="GO" id="GO:0097240">
    <property type="term" value="P:chromosome attachment to the nuclear envelope"/>
    <property type="evidence" value="ECO:0007669"/>
    <property type="project" value="UniProtKB-ARBA"/>
</dbReference>
<dbReference type="FunFam" id="3.30.40.10:FF:000247">
    <property type="entry name" value="Uncharacterized protein, isoform B"/>
    <property type="match status" value="1"/>
</dbReference>
<keyword evidence="15" id="KW-1185">Reference proteome</keyword>
<feature type="compositionally biased region" description="Basic and acidic residues" evidence="11">
    <location>
        <begin position="1"/>
        <end position="17"/>
    </location>
</feature>
<dbReference type="RefSeq" id="XP_034246200.1">
    <property type="nucleotide sequence ID" value="XM_034390309.1"/>
</dbReference>
<evidence type="ECO:0000256" key="7">
    <source>
        <dbReference type="ARBA" id="ARBA00022786"/>
    </source>
</evidence>
<keyword evidence="5" id="KW-0479">Metal-binding</keyword>
<dbReference type="GO" id="GO:0016925">
    <property type="term" value="P:protein sumoylation"/>
    <property type="evidence" value="ECO:0007669"/>
    <property type="project" value="UniProtKB-UniPathway"/>
</dbReference>
<evidence type="ECO:0000259" key="14">
    <source>
        <dbReference type="PROSITE" id="PS51466"/>
    </source>
</evidence>
<evidence type="ECO:0000313" key="15">
    <source>
        <dbReference type="Proteomes" id="UP000515158"/>
    </source>
</evidence>
<protein>
    <submittedName>
        <fullName evidence="16 17">E3 SUMO-protein ligase PIAS3 isoform X1</fullName>
    </submittedName>
</protein>
<keyword evidence="4" id="KW-0808">Transferase</keyword>
<evidence type="ECO:0000256" key="1">
    <source>
        <dbReference type="ARBA" id="ARBA00004123"/>
    </source>
</evidence>
<dbReference type="GO" id="GO:0000785">
    <property type="term" value="C:chromatin"/>
    <property type="evidence" value="ECO:0007669"/>
    <property type="project" value="TreeGrafter"/>
</dbReference>
<sequence length="741" mass="81462">MGDKHDDLDYPRSERSSRRQQALAEQNLLRIQQQQAQQLQQQQQRRQYTSQAAKKPRKEDDSTTSELRNMLMSFRVSELQMLLGYAGRNKSGRKTELQARALDLLRLGSEPVYMKIRELFKTIQESMGEGDPATMYRQSGIPDQGRLSSHSAMQHATSTHGHPGHPGHPAHAHSAHVQHSTAHMAGMYGSGVYGSQALQQQHQQQAQANRMYSQMYNQSSRSLQPQPPVNAVHKLPHKMPGAPIAPSISASVPGSYPIHPDVRLKKLPFYEMMGELLKPSTLMPQGNTRAQETNFVFHLTPFQATEIAMSKDVGPNSKNEFLVQAQMRFCLLETSCDQDDCFPPSILVKVNGKQCSLPNPIPTNRPGVEPKRPPRPVNISPLVKLSPTVANHITVQWAADYSRQYVIAVHLVKKLSSTELLQKMKSKGVRHSDFTRGLIKEKLNDADAEIATTSLRVSLMCPLGKMRMTTPCRASTCIHLQCFDASLYLLMNERKPTWVCPVCDRECLYDNLVIDGYFQEVIQSGKLPGDSHEIQLHPDGSWTTLVTVKKEKKVAPVENKNETVEIIDDLEIIDDEAKPAVKESSASSSTPKKAVVVDLTLSDSDDDSPAVSAHPTQSSSTASVIKNPSEPAPQMSSTPSRLYAEAVSGSNSGVSSSGYNLTITLDDSPPPPARPTPSVTPTMSTSSGLSSLASSMPSLGPSAVPSPHALPPVYTPSMSYMPYLESDTTNSQASSAYPYSY</sequence>
<dbReference type="InterPro" id="IPR004181">
    <property type="entry name" value="Znf_MIZ"/>
</dbReference>
<dbReference type="PROSITE" id="PS50800">
    <property type="entry name" value="SAP"/>
    <property type="match status" value="1"/>
</dbReference>
<evidence type="ECO:0000313" key="18">
    <source>
        <dbReference type="RefSeq" id="XP_034246202.1"/>
    </source>
</evidence>
<keyword evidence="16 17" id="KW-0436">Ligase</keyword>
<dbReference type="GO" id="GO:0006357">
    <property type="term" value="P:regulation of transcription by RNA polymerase II"/>
    <property type="evidence" value="ECO:0007669"/>
    <property type="project" value="TreeGrafter"/>
</dbReference>
<evidence type="ECO:0000313" key="17">
    <source>
        <dbReference type="RefSeq" id="XP_034246201.1"/>
    </source>
</evidence>
<evidence type="ECO:0000256" key="10">
    <source>
        <dbReference type="PROSITE-ProRule" id="PRU00452"/>
    </source>
</evidence>
<dbReference type="SUPFAM" id="SSF68906">
    <property type="entry name" value="SAP domain"/>
    <property type="match status" value="1"/>
</dbReference>
<evidence type="ECO:0000256" key="4">
    <source>
        <dbReference type="ARBA" id="ARBA00022679"/>
    </source>
</evidence>
<dbReference type="RefSeq" id="XP_034246201.1">
    <property type="nucleotide sequence ID" value="XM_034390310.1"/>
</dbReference>
<feature type="compositionally biased region" description="Low complexity" evidence="11">
    <location>
        <begin position="199"/>
        <end position="208"/>
    </location>
</feature>
<feature type="compositionally biased region" description="Low complexity" evidence="11">
    <location>
        <begin position="676"/>
        <end position="703"/>
    </location>
</feature>
<dbReference type="Gene3D" id="3.30.40.10">
    <property type="entry name" value="Zinc/RING finger domain, C3HC4 (zinc finger)"/>
    <property type="match status" value="1"/>
</dbReference>
<dbReference type="InterPro" id="IPR023321">
    <property type="entry name" value="PINIT"/>
</dbReference>
<dbReference type="FunFam" id="1.10.720.30:FF:000001">
    <property type="entry name" value="E3 SUMO-protein ligase PIAS2 isoform 1"/>
    <property type="match status" value="1"/>
</dbReference>
<keyword evidence="9" id="KW-0539">Nucleus</keyword>
<proteinExistence type="inferred from homology"/>
<evidence type="ECO:0000256" key="5">
    <source>
        <dbReference type="ARBA" id="ARBA00022723"/>
    </source>
</evidence>
<feature type="compositionally biased region" description="Polar residues" evidence="11">
    <location>
        <begin position="210"/>
        <end position="224"/>
    </location>
</feature>
<dbReference type="GO" id="GO:0016874">
    <property type="term" value="F:ligase activity"/>
    <property type="evidence" value="ECO:0007669"/>
    <property type="project" value="UniProtKB-KW"/>
</dbReference>
<dbReference type="GO" id="GO:0003712">
    <property type="term" value="F:transcription coregulator activity"/>
    <property type="evidence" value="ECO:0007669"/>
    <property type="project" value="TreeGrafter"/>
</dbReference>
<organism evidence="16">
    <name type="scientific">Thrips palmi</name>
    <name type="common">Melon thrips</name>
    <dbReference type="NCBI Taxonomy" id="161013"/>
    <lineage>
        <taxon>Eukaryota</taxon>
        <taxon>Metazoa</taxon>
        <taxon>Ecdysozoa</taxon>
        <taxon>Arthropoda</taxon>
        <taxon>Hexapoda</taxon>
        <taxon>Insecta</taxon>
        <taxon>Pterygota</taxon>
        <taxon>Neoptera</taxon>
        <taxon>Paraneoptera</taxon>
        <taxon>Thysanoptera</taxon>
        <taxon>Terebrantia</taxon>
        <taxon>Thripoidea</taxon>
        <taxon>Thripidae</taxon>
        <taxon>Thrips</taxon>
    </lineage>
</organism>
<feature type="domain" description="PINIT" evidence="14">
    <location>
        <begin position="250"/>
        <end position="415"/>
    </location>
</feature>
<feature type="region of interest" description="Disordered" evidence="11">
    <location>
        <begin position="1"/>
        <end position="23"/>
    </location>
</feature>
<keyword evidence="7" id="KW-0833">Ubl conjugation pathway</keyword>
<feature type="region of interest" description="Disordered" evidence="11">
    <location>
        <begin position="199"/>
        <end position="226"/>
    </location>
</feature>
<comment type="subcellular location">
    <subcellularLocation>
        <location evidence="1">Nucleus</location>
    </subcellularLocation>
</comment>
<dbReference type="CDD" id="cd16790">
    <property type="entry name" value="SP-RING_PIAS"/>
    <property type="match status" value="1"/>
</dbReference>
<dbReference type="AlphaFoldDB" id="A0A6P8Z7B8"/>
<dbReference type="RefSeq" id="XP_034246202.1">
    <property type="nucleotide sequence ID" value="XM_034390311.1"/>
</dbReference>
<dbReference type="FunFam" id="2.60.120.780:FF:000001">
    <property type="entry name" value="E3 SUMO-protein ligase PIAS2 isoform X1"/>
    <property type="match status" value="1"/>
</dbReference>
<gene>
    <name evidence="16 17 18" type="primary">LOC117648098</name>
</gene>
<dbReference type="GeneID" id="117648098"/>
<dbReference type="Pfam" id="PF14324">
    <property type="entry name" value="PINIT"/>
    <property type="match status" value="1"/>
</dbReference>
<dbReference type="SMART" id="SM00513">
    <property type="entry name" value="SAP"/>
    <property type="match status" value="1"/>
</dbReference>
<dbReference type="GO" id="GO:0005634">
    <property type="term" value="C:nucleus"/>
    <property type="evidence" value="ECO:0007669"/>
    <property type="project" value="UniProtKB-SubCell"/>
</dbReference>
<feature type="region of interest" description="Disordered" evidence="11">
    <location>
        <begin position="603"/>
        <end position="710"/>
    </location>
</feature>
<dbReference type="PANTHER" id="PTHR10782:SF94">
    <property type="entry name" value="SUPPRESSOR OF VARIEGATION 2-10, ISOFORM I"/>
    <property type="match status" value="1"/>
</dbReference>
<evidence type="ECO:0000313" key="16">
    <source>
        <dbReference type="RefSeq" id="XP_034246200.1"/>
    </source>
</evidence>
<dbReference type="PROSITE" id="PS51466">
    <property type="entry name" value="PINIT"/>
    <property type="match status" value="1"/>
</dbReference>
<dbReference type="Gene3D" id="2.60.120.780">
    <property type="entry name" value="PINIT domain"/>
    <property type="match status" value="1"/>
</dbReference>
<evidence type="ECO:0000256" key="8">
    <source>
        <dbReference type="ARBA" id="ARBA00022833"/>
    </source>
</evidence>
<dbReference type="Pfam" id="PF02037">
    <property type="entry name" value="SAP"/>
    <property type="match status" value="1"/>
</dbReference>
<feature type="domain" description="SP-RING-type" evidence="13">
    <location>
        <begin position="446"/>
        <end position="527"/>
    </location>
</feature>
<evidence type="ECO:0000256" key="3">
    <source>
        <dbReference type="ARBA" id="ARBA00005383"/>
    </source>
</evidence>
<dbReference type="InterPro" id="IPR036361">
    <property type="entry name" value="SAP_dom_sf"/>
</dbReference>
<dbReference type="GO" id="GO:0008270">
    <property type="term" value="F:zinc ion binding"/>
    <property type="evidence" value="ECO:0007669"/>
    <property type="project" value="UniProtKB-KW"/>
</dbReference>
<dbReference type="InterPro" id="IPR013083">
    <property type="entry name" value="Znf_RING/FYVE/PHD"/>
</dbReference>
<dbReference type="InterPro" id="IPR038654">
    <property type="entry name" value="PINIT_sf"/>
</dbReference>
<evidence type="ECO:0000256" key="9">
    <source>
        <dbReference type="ARBA" id="ARBA00023242"/>
    </source>
</evidence>
<reference evidence="16 17" key="1">
    <citation type="submission" date="2025-04" db="UniProtKB">
        <authorList>
            <consortium name="RefSeq"/>
        </authorList>
    </citation>
    <scope>IDENTIFICATION</scope>
    <source>
        <tissue evidence="16 17">Total insect</tissue>
    </source>
</reference>
<dbReference type="Gene3D" id="1.10.720.30">
    <property type="entry name" value="SAP domain"/>
    <property type="match status" value="1"/>
</dbReference>
<feature type="domain" description="SAP" evidence="12">
    <location>
        <begin position="71"/>
        <end position="105"/>
    </location>
</feature>
<feature type="compositionally biased region" description="Polar residues" evidence="11">
    <location>
        <begin position="614"/>
        <end position="626"/>
    </location>
</feature>
<keyword evidence="6 10" id="KW-0863">Zinc-finger</keyword>
<dbReference type="UniPathway" id="UPA00886"/>
<evidence type="ECO:0000259" key="13">
    <source>
        <dbReference type="PROSITE" id="PS51044"/>
    </source>
</evidence>
<feature type="compositionally biased region" description="Low complexity" evidence="11">
    <location>
        <begin position="647"/>
        <end position="658"/>
    </location>
</feature>
<dbReference type="PROSITE" id="PS51044">
    <property type="entry name" value="ZF_SP_RING"/>
    <property type="match status" value="1"/>
</dbReference>
<evidence type="ECO:0000256" key="6">
    <source>
        <dbReference type="ARBA" id="ARBA00022771"/>
    </source>
</evidence>